<comment type="caution">
    <text evidence="3">The sequence shown here is derived from an EMBL/GenBank/DDBJ whole genome shotgun (WGS) entry which is preliminary data.</text>
</comment>
<name>A0ABU9PLL5_9ENTR</name>
<feature type="signal peptide" evidence="2">
    <location>
        <begin position="1"/>
        <end position="18"/>
    </location>
</feature>
<evidence type="ECO:0000313" key="3">
    <source>
        <dbReference type="EMBL" id="MEM0706486.1"/>
    </source>
</evidence>
<feature type="chain" id="PRO_5046513370" evidence="2">
    <location>
        <begin position="19"/>
        <end position="178"/>
    </location>
</feature>
<reference evidence="3 4" key="1">
    <citation type="submission" date="2024-04" db="EMBL/GenBank/DDBJ databases">
        <title>Draft genome sequence of a multidrug-resistant Enterobacter quasihormaechei Hakim RU_CBWE strain isolated from pond surface water at the University of Rajshahi in Bangladesh.</title>
        <authorList>
            <person name="Raihan J."/>
            <person name="Islam M.S."/>
            <person name="Khan M.U."/>
            <person name="Romance M."/>
            <person name="Haque M.H."/>
        </authorList>
    </citation>
    <scope>NUCLEOTIDE SEQUENCE [LARGE SCALE GENOMIC DNA]</scope>
    <source>
        <strain evidence="3 4">Hakim RU_CBWE</strain>
    </source>
</reference>
<dbReference type="InterPro" id="IPR014118">
    <property type="entry name" value="T4SS_TraV"/>
</dbReference>
<dbReference type="PROSITE" id="PS51257">
    <property type="entry name" value="PROKAR_LIPOPROTEIN"/>
    <property type="match status" value="1"/>
</dbReference>
<evidence type="ECO:0000256" key="1">
    <source>
        <dbReference type="SAM" id="MobiDB-lite"/>
    </source>
</evidence>
<feature type="region of interest" description="Disordered" evidence="1">
    <location>
        <begin position="73"/>
        <end position="105"/>
    </location>
</feature>
<keyword evidence="3" id="KW-0449">Lipoprotein</keyword>
<dbReference type="Proteomes" id="UP001490940">
    <property type="component" value="Unassembled WGS sequence"/>
</dbReference>
<gene>
    <name evidence="3" type="primary">traV</name>
    <name evidence="3" type="ORF">AAGT82_18970</name>
</gene>
<accession>A0ABU9PLL5</accession>
<evidence type="ECO:0000313" key="4">
    <source>
        <dbReference type="Proteomes" id="UP001490940"/>
    </source>
</evidence>
<dbReference type="RefSeq" id="WP_342698268.1">
    <property type="nucleotide sequence ID" value="NZ_JBCGUG010000017.1"/>
</dbReference>
<protein>
    <submittedName>
        <fullName evidence="3">Type IV conjugative transfer system lipoprotein TraV</fullName>
    </submittedName>
</protein>
<sequence>MNRILPFALSLASVLTLAGCAGTASDFECNATTSDTCMTIEQANEKAKRLEESAVKPDAAALPRLAEGNFRTASAQPLTPPPVPAQSVASRSAPSGGSHFVANPFARPADVKPASKTAPVVAPQPTYESIVDPRPLRLGENTAGLWIAPYIDTRDVYHQPGRVFFVVKPSAWGKPRVN</sequence>
<evidence type="ECO:0000256" key="2">
    <source>
        <dbReference type="SAM" id="SignalP"/>
    </source>
</evidence>
<keyword evidence="4" id="KW-1185">Reference proteome</keyword>
<dbReference type="NCBIfam" id="TIGR02747">
    <property type="entry name" value="TraV"/>
    <property type="match status" value="1"/>
</dbReference>
<dbReference type="EMBL" id="JBCGUG010000017">
    <property type="protein sequence ID" value="MEM0706486.1"/>
    <property type="molecule type" value="Genomic_DNA"/>
</dbReference>
<dbReference type="NCBIfam" id="NF010293">
    <property type="entry name" value="PRK13733.1"/>
    <property type="match status" value="1"/>
</dbReference>
<organism evidence="3 4">
    <name type="scientific">Enterobacter quasihormaechei</name>
    <dbReference type="NCBI Taxonomy" id="2529382"/>
    <lineage>
        <taxon>Bacteria</taxon>
        <taxon>Pseudomonadati</taxon>
        <taxon>Pseudomonadota</taxon>
        <taxon>Gammaproteobacteria</taxon>
        <taxon>Enterobacterales</taxon>
        <taxon>Enterobacteriaceae</taxon>
        <taxon>Enterobacter</taxon>
    </lineage>
</organism>
<proteinExistence type="predicted"/>
<keyword evidence="2" id="KW-0732">Signal</keyword>
<dbReference type="Pfam" id="PF09676">
    <property type="entry name" value="TraV"/>
    <property type="match status" value="1"/>
</dbReference>